<dbReference type="eggNOG" id="KOG1064">
    <property type="taxonomic scope" value="Eukaryota"/>
</dbReference>
<dbReference type="EC" id="2.3.1.97" evidence="2"/>
<name>G0QN02_ICHMU</name>
<dbReference type="InterPro" id="IPR036322">
    <property type="entry name" value="WD40_repeat_dom_sf"/>
</dbReference>
<dbReference type="SUPFAM" id="SSF50978">
    <property type="entry name" value="WD40 repeat-like"/>
    <property type="match status" value="1"/>
</dbReference>
<dbReference type="InterPro" id="IPR052208">
    <property type="entry name" value="DmX-like/RAVE_component"/>
</dbReference>
<dbReference type="EMBL" id="GL983457">
    <property type="protein sequence ID" value="EGR33400.1"/>
    <property type="molecule type" value="Genomic_DNA"/>
</dbReference>
<dbReference type="OrthoDB" id="289397at2759"/>
<evidence type="ECO:0000313" key="2">
    <source>
        <dbReference type="EMBL" id="EGR33400.1"/>
    </source>
</evidence>
<evidence type="ECO:0000313" key="3">
    <source>
        <dbReference type="Proteomes" id="UP000008983"/>
    </source>
</evidence>
<protein>
    <submittedName>
        <fullName evidence="2">WD repeat protein</fullName>
        <ecNumber evidence="2">2.3.1.97</ecNumber>
        <ecNumber evidence="2">3.6.1.15</ecNumber>
    </submittedName>
</protein>
<keyword evidence="2" id="KW-0378">Hydrolase</keyword>
<dbReference type="InterPro" id="IPR022033">
    <property type="entry name" value="Rav1p_C"/>
</dbReference>
<gene>
    <name evidence="2" type="ORF">IMG5_054280</name>
</gene>
<feature type="domain" description="RAVE complex protein Rav1 C-terminal" evidence="1">
    <location>
        <begin position="322"/>
        <end position="785"/>
    </location>
</feature>
<dbReference type="GO" id="GO:0007035">
    <property type="term" value="P:vacuolar acidification"/>
    <property type="evidence" value="ECO:0007669"/>
    <property type="project" value="TreeGrafter"/>
</dbReference>
<dbReference type="STRING" id="857967.G0QN02"/>
<keyword evidence="2" id="KW-0012">Acyltransferase</keyword>
<reference evidence="2 3" key="1">
    <citation type="submission" date="2011-07" db="EMBL/GenBank/DDBJ databases">
        <authorList>
            <person name="Coyne R."/>
            <person name="Brami D."/>
            <person name="Johnson J."/>
            <person name="Hostetler J."/>
            <person name="Hannick L."/>
            <person name="Clark T."/>
            <person name="Cassidy-Hanley D."/>
            <person name="Inman J."/>
        </authorList>
    </citation>
    <scope>NUCLEOTIDE SEQUENCE [LARGE SCALE GENOMIC DNA]</scope>
    <source>
        <strain evidence="2 3">G5</strain>
    </source>
</reference>
<dbReference type="GO" id="GO:0017111">
    <property type="term" value="F:ribonucleoside triphosphate phosphatase activity"/>
    <property type="evidence" value="ECO:0007669"/>
    <property type="project" value="UniProtKB-EC"/>
</dbReference>
<keyword evidence="2" id="KW-0808">Transferase</keyword>
<dbReference type="InParanoid" id="G0QN02"/>
<keyword evidence="3" id="KW-1185">Reference proteome</keyword>
<evidence type="ECO:0000259" key="1">
    <source>
        <dbReference type="Pfam" id="PF12234"/>
    </source>
</evidence>
<sequence length="1542" mass="184101">MCNMEIMQLNYQDDCMNYQYFNIEKYSKEIFGNFYINNNQRKFDYMIKLLKKYINDQKQMILIFIINPENTSKFYAIKLIVNSDIFINANSFEIKIIYNYHLEEDFQKFKIYKFQEEDFSFKLQIRKQKQISFYDINNQNVQKTLQINKSYPIKYCAWVNTTPELYYIINFDNEIEFYKQNSEILTKFNLKNFLFSVDHKLYDVAQVRILVKHYFEDNFILAVENYIMLFNLQFNKRKQCFQINFIQKDGNILYFKRISRFSNPKKYDIYVTKNQSIILKTNENIHRFNGFFEDQIISLNHVNNYIPLPENFYRKIVSSFQIIPHHHPEFIYEILSMGNFELAEIILHKCLQSLKEKGYISSKFSINIERLGDLFEKATSQTLNIEQEFQENTLNLVRYNTIYAPDTQPVIIQNEIVNSINLAVENENQKPFLEILQNILQSEKQCFNLNENDPVFLETLVEYMFYQKQNKRTLDFFGALFLFYVRVFNIMRFHVANKSKIKALQTKEIVWAFHSDQKESLVQECIDKILLQKGPNSLSWDLLKRYCVVLWHDNLEQIRSYIEKIAQIAYTKTKDPSNAVLWYLLLGKKNILALLYKKEIDAKCQAIYKLLQNNFNDPKNKNIANKNAMVLLQKKQYEMCAGFFLLGGFLQDAVDIMIEKLEDIQLAVLACRLFENDKEKPIFRKLIQEYFIKTGKLTNDIFLQHIGFNMLNEHVNSVNSLYDFSFDNNQSTQFAAGGKKICLTWSAKFEPELSFFHPSAIILANKLRDSLKVKRELENAKQKNEQQSDIFDDFWGDDNDLMKEDKKQNKEPEVYLKENLKAHFIYAQEFYLNINQPIMGLIFYKTYKNQIQIDEQSNHLLNKLVSKNLDYLIEQALADNNQDRYFQNLLQDILELSKYLGLSKKQLQEQVINKIENMKTLSISISINIALNKIDKAIDLLWNFMIQSQHLFYYYTQDNSIKLKTRQYWANVIYATNQIHTSIKYLEESIFAKEDNVRKQLDILKFYQIFCYFIVNAGLDQFQELCILQKEISEFIEVSIFQQKSLTIKYVLNIPKLLDEVNKKRELKFKDQKAHKFTDLFAEAFPSSPYLNIDQYEKDINQTQNNNENNNNIDGKYKMILFSLLRYLSAKNFEINTSKRLKGCEGVMKAQLDKINYLNVLKYIEFYAKNQKKILKALMKRFTTQEQNRIIQEIQEIMNDSNYYKHSFIFKDLDTYFDPQILLQFKRDMDFDKLFAHLNVKIVIQQYRKPNQEWSQYIENNRQLLFKNGIELIKIKSEIIKGWCVNQHLNSNREIICLCNKQLKKYDLFDQLLNKNRNQEGHILIDDVYFYTYFFFNYFSILRNLLNIMIILVKKKSKKLIICNQIIKEFLLNWLKYEIIYIKNGTNKAFNEDFSSIISHPNLPFFLIGTRGAVQVWAFIQFVCVAEFQTQNKEQIVLLKTSRFGDKIAGLDSSGNFYMWKFHKQQLSFNQYIIQFFIYTKSTKYLGPFYVLPTNKQKQINDFCFLNHGSIIATISNNSFSIYDLLLMPQNVFLFYVYLLTY</sequence>
<accession>G0QN02</accession>
<dbReference type="GO" id="GO:0043291">
    <property type="term" value="C:RAVE complex"/>
    <property type="evidence" value="ECO:0007669"/>
    <property type="project" value="TreeGrafter"/>
</dbReference>
<dbReference type="RefSeq" id="XP_004037386.1">
    <property type="nucleotide sequence ID" value="XM_004037338.1"/>
</dbReference>
<dbReference type="GeneID" id="14909580"/>
<proteinExistence type="predicted"/>
<dbReference type="Pfam" id="PF12234">
    <property type="entry name" value="Rav1p_C"/>
    <property type="match status" value="1"/>
</dbReference>
<dbReference type="PANTHER" id="PTHR13950:SF9">
    <property type="entry name" value="RABCONNECTIN-3A"/>
    <property type="match status" value="1"/>
</dbReference>
<organism evidence="2 3">
    <name type="scientific">Ichthyophthirius multifiliis</name>
    <name type="common">White spot disease agent</name>
    <name type="synonym">Ich</name>
    <dbReference type="NCBI Taxonomy" id="5932"/>
    <lineage>
        <taxon>Eukaryota</taxon>
        <taxon>Sar</taxon>
        <taxon>Alveolata</taxon>
        <taxon>Ciliophora</taxon>
        <taxon>Intramacronucleata</taxon>
        <taxon>Oligohymenophorea</taxon>
        <taxon>Hymenostomatida</taxon>
        <taxon>Ophryoglenina</taxon>
        <taxon>Ichthyophthirius</taxon>
    </lineage>
</organism>
<dbReference type="PANTHER" id="PTHR13950">
    <property type="entry name" value="RABCONNECTIN-RELATED"/>
    <property type="match status" value="1"/>
</dbReference>
<dbReference type="GO" id="GO:0004379">
    <property type="term" value="F:glycylpeptide N-tetradecanoyltransferase activity"/>
    <property type="evidence" value="ECO:0007669"/>
    <property type="project" value="UniProtKB-EC"/>
</dbReference>
<dbReference type="Proteomes" id="UP000008983">
    <property type="component" value="Unassembled WGS sequence"/>
</dbReference>
<dbReference type="OMA" id="WENAFEQ"/>
<dbReference type="EC" id="3.6.1.15" evidence="2"/>